<evidence type="ECO:0000256" key="1">
    <source>
        <dbReference type="SAM" id="MobiDB-lite"/>
    </source>
</evidence>
<accession>A0A6G1HK03</accession>
<dbReference type="Proteomes" id="UP000799640">
    <property type="component" value="Unassembled WGS sequence"/>
</dbReference>
<feature type="non-terminal residue" evidence="2">
    <location>
        <position position="96"/>
    </location>
</feature>
<evidence type="ECO:0000313" key="3">
    <source>
        <dbReference type="Proteomes" id="UP000799640"/>
    </source>
</evidence>
<name>A0A6G1HK03_9PEZI</name>
<feature type="region of interest" description="Disordered" evidence="1">
    <location>
        <begin position="45"/>
        <end position="73"/>
    </location>
</feature>
<feature type="compositionally biased region" description="Basic and acidic residues" evidence="1">
    <location>
        <begin position="45"/>
        <end position="57"/>
    </location>
</feature>
<dbReference type="EMBL" id="ML996708">
    <property type="protein sequence ID" value="KAF2396234.1"/>
    <property type="molecule type" value="Genomic_DNA"/>
</dbReference>
<gene>
    <name evidence="2" type="ORF">EJ06DRAFT_484100</name>
</gene>
<dbReference type="OrthoDB" id="5424391at2759"/>
<organism evidence="2 3">
    <name type="scientific">Trichodelitschia bisporula</name>
    <dbReference type="NCBI Taxonomy" id="703511"/>
    <lineage>
        <taxon>Eukaryota</taxon>
        <taxon>Fungi</taxon>
        <taxon>Dikarya</taxon>
        <taxon>Ascomycota</taxon>
        <taxon>Pezizomycotina</taxon>
        <taxon>Dothideomycetes</taxon>
        <taxon>Dothideomycetes incertae sedis</taxon>
        <taxon>Phaeotrichales</taxon>
        <taxon>Phaeotrichaceae</taxon>
        <taxon>Trichodelitschia</taxon>
    </lineage>
</organism>
<dbReference type="AlphaFoldDB" id="A0A6G1HK03"/>
<protein>
    <submittedName>
        <fullName evidence="2">Uncharacterized protein</fullName>
    </submittedName>
</protein>
<evidence type="ECO:0000313" key="2">
    <source>
        <dbReference type="EMBL" id="KAF2396234.1"/>
    </source>
</evidence>
<keyword evidence="3" id="KW-1185">Reference proteome</keyword>
<sequence>MQSSKSSALRALTSKIHLQLPLDPRESQKLLGVLTSSFQQQLDRHHPIGAPLEDHVKASRRTSRSAPPPLHVSSQASALNHFNSLLSNPLLAHKPR</sequence>
<proteinExistence type="predicted"/>
<reference evidence="2" key="1">
    <citation type="journal article" date="2020" name="Stud. Mycol.">
        <title>101 Dothideomycetes genomes: a test case for predicting lifestyles and emergence of pathogens.</title>
        <authorList>
            <person name="Haridas S."/>
            <person name="Albert R."/>
            <person name="Binder M."/>
            <person name="Bloem J."/>
            <person name="Labutti K."/>
            <person name="Salamov A."/>
            <person name="Andreopoulos B."/>
            <person name="Baker S."/>
            <person name="Barry K."/>
            <person name="Bills G."/>
            <person name="Bluhm B."/>
            <person name="Cannon C."/>
            <person name="Castanera R."/>
            <person name="Culley D."/>
            <person name="Daum C."/>
            <person name="Ezra D."/>
            <person name="Gonzalez J."/>
            <person name="Henrissat B."/>
            <person name="Kuo A."/>
            <person name="Liang C."/>
            <person name="Lipzen A."/>
            <person name="Lutzoni F."/>
            <person name="Magnuson J."/>
            <person name="Mondo S."/>
            <person name="Nolan M."/>
            <person name="Ohm R."/>
            <person name="Pangilinan J."/>
            <person name="Park H.-J."/>
            <person name="Ramirez L."/>
            <person name="Alfaro M."/>
            <person name="Sun H."/>
            <person name="Tritt A."/>
            <person name="Yoshinaga Y."/>
            <person name="Zwiers L.-H."/>
            <person name="Turgeon B."/>
            <person name="Goodwin S."/>
            <person name="Spatafora J."/>
            <person name="Crous P."/>
            <person name="Grigoriev I."/>
        </authorList>
    </citation>
    <scope>NUCLEOTIDE SEQUENCE</scope>
    <source>
        <strain evidence="2">CBS 262.69</strain>
    </source>
</reference>